<dbReference type="InterPro" id="IPR023296">
    <property type="entry name" value="Glyco_hydro_beta-prop_sf"/>
</dbReference>
<gene>
    <name evidence="6" type="ORF">EFY79_13590</name>
</gene>
<dbReference type="SUPFAM" id="SSF75005">
    <property type="entry name" value="Arabinanase/levansucrase/invertase"/>
    <property type="match status" value="1"/>
</dbReference>
<organism evidence="6 7">
    <name type="scientific">Hanamia caeni</name>
    <dbReference type="NCBI Taxonomy" id="2294116"/>
    <lineage>
        <taxon>Bacteria</taxon>
        <taxon>Pseudomonadati</taxon>
        <taxon>Bacteroidota</taxon>
        <taxon>Chitinophagia</taxon>
        <taxon>Chitinophagales</taxon>
        <taxon>Chitinophagaceae</taxon>
        <taxon>Hanamia</taxon>
    </lineage>
</organism>
<comment type="similarity">
    <text evidence="1">Belongs to the glycosyl hydrolase 32 family.</text>
</comment>
<dbReference type="AlphaFoldDB" id="A0A3M9NC02"/>
<protein>
    <recommendedName>
        <fullName evidence="2">beta-fructofuranosidase</fullName>
        <ecNumber evidence="2">3.2.1.26</ecNumber>
    </recommendedName>
</protein>
<evidence type="ECO:0000256" key="1">
    <source>
        <dbReference type="ARBA" id="ARBA00009902"/>
    </source>
</evidence>
<dbReference type="CDD" id="cd18609">
    <property type="entry name" value="GH32-like"/>
    <property type="match status" value="1"/>
</dbReference>
<evidence type="ECO:0000313" key="7">
    <source>
        <dbReference type="Proteomes" id="UP000267223"/>
    </source>
</evidence>
<dbReference type="GO" id="GO:0004564">
    <property type="term" value="F:beta-fructofuranosidase activity"/>
    <property type="evidence" value="ECO:0007669"/>
    <property type="project" value="UniProtKB-EC"/>
</dbReference>
<comment type="caution">
    <text evidence="6">The sequence shown here is derived from an EMBL/GenBank/DDBJ whole genome shotgun (WGS) entry which is preliminary data.</text>
</comment>
<proteinExistence type="inferred from homology"/>
<feature type="domain" description="Glycosyl hydrolase family 32 N-terminal" evidence="5">
    <location>
        <begin position="17"/>
        <end position="159"/>
    </location>
</feature>
<accession>A0A3M9NC02</accession>
<keyword evidence="4" id="KW-0326">Glycosidase</keyword>
<dbReference type="EC" id="3.2.1.26" evidence="2"/>
<keyword evidence="7" id="KW-1185">Reference proteome</keyword>
<reference evidence="6 7" key="1">
    <citation type="submission" date="2018-11" db="EMBL/GenBank/DDBJ databases">
        <title>Draft genome sequence of Ferruginibacter sp. BO-59.</title>
        <authorList>
            <person name="Im W.T."/>
        </authorList>
    </citation>
    <scope>NUCLEOTIDE SEQUENCE [LARGE SCALE GENOMIC DNA]</scope>
    <source>
        <strain evidence="6 7">BO-59</strain>
    </source>
</reference>
<evidence type="ECO:0000313" key="6">
    <source>
        <dbReference type="EMBL" id="RNI35281.1"/>
    </source>
</evidence>
<dbReference type="Gene3D" id="2.60.120.560">
    <property type="entry name" value="Exo-inulinase, domain 1"/>
    <property type="match status" value="1"/>
</dbReference>
<dbReference type="Proteomes" id="UP000267223">
    <property type="component" value="Unassembled WGS sequence"/>
</dbReference>
<name>A0A3M9NC02_9BACT</name>
<evidence type="ECO:0000256" key="3">
    <source>
        <dbReference type="ARBA" id="ARBA00022801"/>
    </source>
</evidence>
<evidence type="ECO:0000256" key="2">
    <source>
        <dbReference type="ARBA" id="ARBA00012758"/>
    </source>
</evidence>
<keyword evidence="3 6" id="KW-0378">Hydrolase</keyword>
<sequence length="498" mass="57155">MYSGSGFSDWEIGDITVIIHEGVYHLFHLIIPNHDYIAHAVSNDGISWKRVKNALFVGNPGEWDDDMLWTMDVVEVNGKFEMYYTGLQRRDRGVISRIGLATSDNLLDWEKSEKDIFPISPKGIFYENETDNPRKWLSFRDPFWYKYKNEIYLLVCARSITGPVSRRGCVGLVKITNDVVELRPPLVYPMMYDDIECPCIFELKGRYYIIGSIREDIKIRYWFAGDFFGEYHSFHSDVLLPKGNYAARIVKDGDHILLYNFFYSYGKIDALRVLPPPKELDIDESGRLLIKSYYRWDMQVTKTILQTDFGNVKHLLSNPTASSAIEVDKWTCASRSGYEIFSFDKPSSSFIWEGLLTVEGMGKLGLVSDIDEDGNGYFISFDVQNGLLQMRAWGFNPLDVRQNFIFNELQVGVFKMNKENRFNFRLIHYGNYIEFSIDGEVKLTLMDYAFSGGGIGLYSASSVISLQNSVVKILPEPIDEYASQEEARKSPESSLGPL</sequence>
<dbReference type="GO" id="GO:0005975">
    <property type="term" value="P:carbohydrate metabolic process"/>
    <property type="evidence" value="ECO:0007669"/>
    <property type="project" value="InterPro"/>
</dbReference>
<dbReference type="InterPro" id="IPR051214">
    <property type="entry name" value="GH32_Enzymes"/>
</dbReference>
<dbReference type="PANTHER" id="PTHR43101:SF1">
    <property type="entry name" value="BETA-FRUCTOSIDASE"/>
    <property type="match status" value="1"/>
</dbReference>
<evidence type="ECO:0000256" key="4">
    <source>
        <dbReference type="ARBA" id="ARBA00023295"/>
    </source>
</evidence>
<dbReference type="InterPro" id="IPR001362">
    <property type="entry name" value="Glyco_hydro_32"/>
</dbReference>
<evidence type="ECO:0000259" key="5">
    <source>
        <dbReference type="Pfam" id="PF00251"/>
    </source>
</evidence>
<dbReference type="InterPro" id="IPR013148">
    <property type="entry name" value="Glyco_hydro_32_N"/>
</dbReference>
<dbReference type="Pfam" id="PF00251">
    <property type="entry name" value="Glyco_hydro_32N"/>
    <property type="match status" value="1"/>
</dbReference>
<dbReference type="SMART" id="SM00640">
    <property type="entry name" value="Glyco_32"/>
    <property type="match status" value="1"/>
</dbReference>
<dbReference type="Gene3D" id="2.115.10.20">
    <property type="entry name" value="Glycosyl hydrolase domain, family 43"/>
    <property type="match status" value="2"/>
</dbReference>
<dbReference type="RefSeq" id="WP_123121268.1">
    <property type="nucleotide sequence ID" value="NZ_RJJR01000011.1"/>
</dbReference>
<dbReference type="OrthoDB" id="9759709at2"/>
<dbReference type="PANTHER" id="PTHR43101">
    <property type="entry name" value="BETA-FRUCTOSIDASE"/>
    <property type="match status" value="1"/>
</dbReference>
<dbReference type="EMBL" id="RJJR01000011">
    <property type="protein sequence ID" value="RNI35281.1"/>
    <property type="molecule type" value="Genomic_DNA"/>
</dbReference>